<protein>
    <recommendedName>
        <fullName evidence="5">3-methyl-2-oxobutanoate hydroxymethyltransferase</fullName>
        <ecNumber evidence="5">2.1.2.11</ecNumber>
    </recommendedName>
    <alternativeName>
        <fullName evidence="5">Ketopantoate hydroxymethyltransferase</fullName>
        <shortName evidence="5">KPHMT</shortName>
    </alternativeName>
</protein>
<name>A0A8J7RK82_9HYPH</name>
<dbReference type="PANTHER" id="PTHR20881">
    <property type="entry name" value="3-METHYL-2-OXOBUTANOATE HYDROXYMETHYLTRANSFERASE"/>
    <property type="match status" value="1"/>
</dbReference>
<evidence type="ECO:0000313" key="9">
    <source>
        <dbReference type="Proteomes" id="UP000666240"/>
    </source>
</evidence>
<evidence type="ECO:0000256" key="1">
    <source>
        <dbReference type="ARBA" id="ARBA00008676"/>
    </source>
</evidence>
<dbReference type="AlphaFoldDB" id="A0A8J7RK82"/>
<comment type="subcellular location">
    <subcellularLocation>
        <location evidence="5">Cytoplasm</location>
    </subcellularLocation>
</comment>
<dbReference type="NCBIfam" id="NF001452">
    <property type="entry name" value="PRK00311.1"/>
    <property type="match status" value="1"/>
</dbReference>
<keyword evidence="9" id="KW-1185">Reference proteome</keyword>
<evidence type="ECO:0000256" key="6">
    <source>
        <dbReference type="PIRSR" id="PIRSR000388-1"/>
    </source>
</evidence>
<dbReference type="InterPro" id="IPR015813">
    <property type="entry name" value="Pyrv/PenolPyrv_kinase-like_dom"/>
</dbReference>
<evidence type="ECO:0000256" key="3">
    <source>
        <dbReference type="ARBA" id="ARBA00022655"/>
    </source>
</evidence>
<dbReference type="InterPro" id="IPR003700">
    <property type="entry name" value="Pantoate_hydroxy_MeTrfase"/>
</dbReference>
<comment type="subunit">
    <text evidence="2 5">Homodecamer; pentamer of dimers.</text>
</comment>
<dbReference type="GO" id="GO:0015940">
    <property type="term" value="P:pantothenate biosynthetic process"/>
    <property type="evidence" value="ECO:0007669"/>
    <property type="project" value="UniProtKB-UniRule"/>
</dbReference>
<feature type="binding site" evidence="5">
    <location>
        <position position="118"/>
    </location>
    <ligand>
        <name>3-methyl-2-oxobutanoate</name>
        <dbReference type="ChEBI" id="CHEBI:11851"/>
    </ligand>
</feature>
<comment type="catalytic activity">
    <reaction evidence="5">
        <text>(6R)-5,10-methylene-5,6,7,8-tetrahydrofolate + 3-methyl-2-oxobutanoate + H2O = 2-dehydropantoate + (6S)-5,6,7,8-tetrahydrofolate</text>
        <dbReference type="Rhea" id="RHEA:11824"/>
        <dbReference type="ChEBI" id="CHEBI:11561"/>
        <dbReference type="ChEBI" id="CHEBI:11851"/>
        <dbReference type="ChEBI" id="CHEBI:15377"/>
        <dbReference type="ChEBI" id="CHEBI:15636"/>
        <dbReference type="ChEBI" id="CHEBI:57453"/>
        <dbReference type="EC" id="2.1.2.11"/>
    </reaction>
</comment>
<keyword evidence="4 5" id="KW-0808">Transferase</keyword>
<dbReference type="Proteomes" id="UP000666240">
    <property type="component" value="Unassembled WGS sequence"/>
</dbReference>
<keyword evidence="3 5" id="KW-0566">Pantothenate biosynthesis</keyword>
<comment type="function">
    <text evidence="5">Catalyzes the reversible reaction in which hydroxymethyl group from 5,10-methylenetetrahydrofolate is transferred onto alpha-ketoisovalerate to form ketopantoate.</text>
</comment>
<keyword evidence="5" id="KW-0963">Cytoplasm</keyword>
<feature type="active site" description="Proton acceptor" evidence="5 6">
    <location>
        <position position="187"/>
    </location>
</feature>
<reference evidence="8" key="1">
    <citation type="submission" date="2021-03" db="EMBL/GenBank/DDBJ databases">
        <title>Genome sequencing and assembly of Tianweitania sediminis.</title>
        <authorList>
            <person name="Chhetri G."/>
        </authorList>
    </citation>
    <scope>NUCLEOTIDE SEQUENCE</scope>
    <source>
        <strain evidence="8">Z8</strain>
    </source>
</reference>
<dbReference type="EC" id="2.1.2.11" evidence="5"/>
<comment type="caution">
    <text evidence="8">The sequence shown here is derived from an EMBL/GenBank/DDBJ whole genome shotgun (WGS) entry which is preliminary data.</text>
</comment>
<organism evidence="8 9">
    <name type="scientific">Tianweitania sediminis</name>
    <dbReference type="NCBI Taxonomy" id="1502156"/>
    <lineage>
        <taxon>Bacteria</taxon>
        <taxon>Pseudomonadati</taxon>
        <taxon>Pseudomonadota</taxon>
        <taxon>Alphaproteobacteria</taxon>
        <taxon>Hyphomicrobiales</taxon>
        <taxon>Phyllobacteriaceae</taxon>
        <taxon>Tianweitania</taxon>
    </lineage>
</organism>
<comment type="caution">
    <text evidence="5">Lacks conserved residue(s) required for the propagation of feature annotation.</text>
</comment>
<dbReference type="PIRSF" id="PIRSF000388">
    <property type="entry name" value="Pantoate_hydroxy_MeTrfase"/>
    <property type="match status" value="1"/>
</dbReference>
<feature type="binding site" evidence="5 7">
    <location>
        <position position="49"/>
    </location>
    <ligand>
        <name>Mg(2+)</name>
        <dbReference type="ChEBI" id="CHEBI:18420"/>
    </ligand>
</feature>
<gene>
    <name evidence="5 8" type="primary">panB</name>
    <name evidence="8" type="ORF">J5Y06_15055</name>
</gene>
<sequence>MSVQTPTKKLNAMSLANCRGATPIVGLTAYTAPMAAAMDQHVDFILVGDSLAMTIYGESSTVGVDLDTMIRHGRAVVRACRHACVVVEMPFGSYQASPEQVFHSAARILMETGCDAVKLGGGAEMAETAAFLVQRGIPVMGHIGLTPQSINTLGGFKTQGKDGAAVAKLVADRKAIDQAGCFSIVIESVMEAAARQVIDATGATTIGIGASRAWDGQILIIDDIIGLFVAFKPKLVKRCASVLSHIEAAIETVARGVRERKYPSGEYLFGAGR</sequence>
<dbReference type="EMBL" id="JAGIYY010000005">
    <property type="protein sequence ID" value="MBP0439976.1"/>
    <property type="molecule type" value="Genomic_DNA"/>
</dbReference>
<dbReference type="CDD" id="cd06557">
    <property type="entry name" value="KPHMT-like"/>
    <property type="match status" value="1"/>
</dbReference>
<dbReference type="HAMAP" id="MF_00156">
    <property type="entry name" value="PanB"/>
    <property type="match status" value="1"/>
</dbReference>
<dbReference type="PANTHER" id="PTHR20881:SF0">
    <property type="entry name" value="3-METHYL-2-OXOBUTANOATE HYDROXYMETHYLTRANSFERASE"/>
    <property type="match status" value="1"/>
</dbReference>
<evidence type="ECO:0000256" key="2">
    <source>
        <dbReference type="ARBA" id="ARBA00011424"/>
    </source>
</evidence>
<feature type="binding site" evidence="5">
    <location>
        <begin position="49"/>
        <end position="50"/>
    </location>
    <ligand>
        <name>3-methyl-2-oxobutanoate</name>
        <dbReference type="ChEBI" id="CHEBI:11851"/>
    </ligand>
</feature>
<dbReference type="Pfam" id="PF02548">
    <property type="entry name" value="Pantoate_transf"/>
    <property type="match status" value="1"/>
</dbReference>
<keyword evidence="5 7" id="KW-0479">Metal-binding</keyword>
<comment type="similarity">
    <text evidence="1 5">Belongs to the PanB family.</text>
</comment>
<dbReference type="RefSeq" id="WP_209336018.1">
    <property type="nucleotide sequence ID" value="NZ_JAGIYY010000005.1"/>
</dbReference>
<dbReference type="NCBIfam" id="TIGR00222">
    <property type="entry name" value="panB"/>
    <property type="match status" value="1"/>
</dbReference>
<comment type="cofactor">
    <cofactor evidence="5 7">
        <name>Mg(2+)</name>
        <dbReference type="ChEBI" id="CHEBI:18420"/>
    </cofactor>
    <text evidence="5 7">Binds 1 Mg(2+) ion per subunit.</text>
</comment>
<evidence type="ECO:0000256" key="5">
    <source>
        <dbReference type="HAMAP-Rule" id="MF_00156"/>
    </source>
</evidence>
<keyword evidence="5 7" id="KW-0460">Magnesium</keyword>
<dbReference type="SUPFAM" id="SSF51621">
    <property type="entry name" value="Phosphoenolpyruvate/pyruvate domain"/>
    <property type="match status" value="1"/>
</dbReference>
<comment type="pathway">
    <text evidence="5">Cofactor biosynthesis; (R)-pantothenate biosynthesis; (R)-pantoate from 3-methyl-2-oxobutanoate: step 1/2.</text>
</comment>
<dbReference type="Gene3D" id="3.20.20.60">
    <property type="entry name" value="Phosphoenolpyruvate-binding domains"/>
    <property type="match status" value="1"/>
</dbReference>
<dbReference type="GO" id="GO:0005737">
    <property type="term" value="C:cytoplasm"/>
    <property type="evidence" value="ECO:0007669"/>
    <property type="project" value="UniProtKB-SubCell"/>
</dbReference>
<evidence type="ECO:0000313" key="8">
    <source>
        <dbReference type="EMBL" id="MBP0439976.1"/>
    </source>
</evidence>
<proteinExistence type="inferred from homology"/>
<evidence type="ECO:0000256" key="4">
    <source>
        <dbReference type="ARBA" id="ARBA00022679"/>
    </source>
</evidence>
<dbReference type="UniPathway" id="UPA00028">
    <property type="reaction ID" value="UER00003"/>
</dbReference>
<dbReference type="InterPro" id="IPR040442">
    <property type="entry name" value="Pyrv_kinase-like_dom_sf"/>
</dbReference>
<accession>A0A8J7RK82</accession>
<dbReference type="GO" id="GO:0003864">
    <property type="term" value="F:3-methyl-2-oxobutanoate hydroxymethyltransferase activity"/>
    <property type="evidence" value="ECO:0007669"/>
    <property type="project" value="UniProtKB-UniRule"/>
</dbReference>
<dbReference type="GO" id="GO:0000287">
    <property type="term" value="F:magnesium ion binding"/>
    <property type="evidence" value="ECO:0007669"/>
    <property type="project" value="TreeGrafter"/>
</dbReference>
<evidence type="ECO:0000256" key="7">
    <source>
        <dbReference type="PIRSR" id="PIRSR000388-3"/>
    </source>
</evidence>